<dbReference type="GO" id="GO:0003824">
    <property type="term" value="F:catalytic activity"/>
    <property type="evidence" value="ECO:0007669"/>
    <property type="project" value="InterPro"/>
</dbReference>
<feature type="domain" description="MOSC" evidence="1">
    <location>
        <begin position="45"/>
        <end position="179"/>
    </location>
</feature>
<dbReference type="PANTHER" id="PTHR30212:SF2">
    <property type="entry name" value="PROTEIN YIIM"/>
    <property type="match status" value="1"/>
</dbReference>
<dbReference type="PANTHER" id="PTHR30212">
    <property type="entry name" value="PROTEIN YIIM"/>
    <property type="match status" value="1"/>
</dbReference>
<sequence>MSERASAPVNGTPGGTGRLEAVCVSAARPIRLPRAGDTQSAIDKRPVDGRVTVGPLGLDGDVQVNQKFHGGEGQALYAYAQEDADRWAAELDRDLPAGRFGENLRTSGLDLTGAVLGERWRIGGVLVEVTAPRTPCAKLQAHWGVPRLIKRFTERGLPGAYLRVLQTGDLGAGDAVEIVERPDHGITIGTTFRAFTTERARLADLAPARSALPARNRPAVDAAVAARADVGG</sequence>
<dbReference type="AlphaFoldDB" id="A0A1I2A042"/>
<dbReference type="InterPro" id="IPR005302">
    <property type="entry name" value="MoCF_Sase_C"/>
</dbReference>
<dbReference type="Pfam" id="PF03473">
    <property type="entry name" value="MOSC"/>
    <property type="match status" value="1"/>
</dbReference>
<dbReference type="Proteomes" id="UP000198589">
    <property type="component" value="Unassembled WGS sequence"/>
</dbReference>
<evidence type="ECO:0000259" key="1">
    <source>
        <dbReference type="PROSITE" id="PS51340"/>
    </source>
</evidence>
<evidence type="ECO:0000313" key="3">
    <source>
        <dbReference type="Proteomes" id="UP000198589"/>
    </source>
</evidence>
<accession>A0A1I2A042</accession>
<dbReference type="Gene3D" id="2.40.33.20">
    <property type="entry name" value="PK beta-barrel domain-like"/>
    <property type="match status" value="1"/>
</dbReference>
<reference evidence="3" key="1">
    <citation type="submission" date="2016-10" db="EMBL/GenBank/DDBJ databases">
        <authorList>
            <person name="Varghese N."/>
            <person name="Submissions S."/>
        </authorList>
    </citation>
    <scope>NUCLEOTIDE SEQUENCE [LARGE SCALE GENOMIC DNA]</scope>
    <source>
        <strain evidence="3">DSM 46838</strain>
    </source>
</reference>
<keyword evidence="3" id="KW-1185">Reference proteome</keyword>
<dbReference type="GO" id="GO:0030151">
    <property type="term" value="F:molybdenum ion binding"/>
    <property type="evidence" value="ECO:0007669"/>
    <property type="project" value="InterPro"/>
</dbReference>
<dbReference type="STRING" id="1798228.SAMN05216574_103194"/>
<protein>
    <submittedName>
        <fullName evidence="2">MOSC domain-containing protein YiiM</fullName>
    </submittedName>
</protein>
<name>A0A1I2A042_9ACTN</name>
<evidence type="ECO:0000313" key="2">
    <source>
        <dbReference type="EMBL" id="SFE37325.1"/>
    </source>
</evidence>
<gene>
    <name evidence="2" type="ORF">SAMN05216574_103194</name>
</gene>
<proteinExistence type="predicted"/>
<dbReference type="InterPro" id="IPR011037">
    <property type="entry name" value="Pyrv_Knase-like_insert_dom_sf"/>
</dbReference>
<dbReference type="EMBL" id="FOND01000003">
    <property type="protein sequence ID" value="SFE37325.1"/>
    <property type="molecule type" value="Genomic_DNA"/>
</dbReference>
<dbReference type="GO" id="GO:0030170">
    <property type="term" value="F:pyridoxal phosphate binding"/>
    <property type="evidence" value="ECO:0007669"/>
    <property type="project" value="InterPro"/>
</dbReference>
<organism evidence="2 3">
    <name type="scientific">Blastococcus tunisiensis</name>
    <dbReference type="NCBI Taxonomy" id="1798228"/>
    <lineage>
        <taxon>Bacteria</taxon>
        <taxon>Bacillati</taxon>
        <taxon>Actinomycetota</taxon>
        <taxon>Actinomycetes</taxon>
        <taxon>Geodermatophilales</taxon>
        <taxon>Geodermatophilaceae</taxon>
        <taxon>Blastococcus</taxon>
    </lineage>
</organism>
<dbReference type="SUPFAM" id="SSF50800">
    <property type="entry name" value="PK beta-barrel domain-like"/>
    <property type="match status" value="1"/>
</dbReference>
<dbReference type="InterPro" id="IPR052353">
    <property type="entry name" value="Benzoxazolinone_Detox_Enz"/>
</dbReference>
<dbReference type="PROSITE" id="PS51340">
    <property type="entry name" value="MOSC"/>
    <property type="match status" value="1"/>
</dbReference>